<proteinExistence type="predicted"/>
<evidence type="ECO:0000256" key="4">
    <source>
        <dbReference type="ARBA" id="ARBA00023242"/>
    </source>
</evidence>
<keyword evidence="3" id="KW-0804">Transcription</keyword>
<dbReference type="CDD" id="cd00067">
    <property type="entry name" value="GAL4"/>
    <property type="match status" value="1"/>
</dbReference>
<dbReference type="InterPro" id="IPR001138">
    <property type="entry name" value="Zn2Cys6_DnaBD"/>
</dbReference>
<gene>
    <name evidence="7" type="ORF">BDY21DRAFT_279274</name>
</gene>
<dbReference type="AlphaFoldDB" id="A0A6A6PAR7"/>
<dbReference type="PROSITE" id="PS00463">
    <property type="entry name" value="ZN2_CY6_FUNGAL_1"/>
    <property type="match status" value="1"/>
</dbReference>
<accession>A0A6A6PAR7</accession>
<dbReference type="PANTHER" id="PTHR47424:SF5">
    <property type="entry name" value="ZN(II)2CYS6 TRANSCRIPTION FACTOR (EUROFUNG)"/>
    <property type="match status" value="1"/>
</dbReference>
<dbReference type="SUPFAM" id="SSF57701">
    <property type="entry name" value="Zn2/Cys6 DNA-binding domain"/>
    <property type="match status" value="1"/>
</dbReference>
<protein>
    <submittedName>
        <fullName evidence="7">Fungal-specific transcription factor-like protein</fullName>
    </submittedName>
</protein>
<dbReference type="Pfam" id="PF04082">
    <property type="entry name" value="Fungal_trans"/>
    <property type="match status" value="1"/>
</dbReference>
<evidence type="ECO:0000313" key="8">
    <source>
        <dbReference type="Proteomes" id="UP000799766"/>
    </source>
</evidence>
<feature type="compositionally biased region" description="Basic and acidic residues" evidence="5">
    <location>
        <begin position="10"/>
        <end position="23"/>
    </location>
</feature>
<dbReference type="PROSITE" id="PS50048">
    <property type="entry name" value="ZN2_CY6_FUNGAL_2"/>
    <property type="match status" value="1"/>
</dbReference>
<dbReference type="SMART" id="SM00066">
    <property type="entry name" value="GAL4"/>
    <property type="match status" value="1"/>
</dbReference>
<dbReference type="EMBL" id="MU001672">
    <property type="protein sequence ID" value="KAF2461016.1"/>
    <property type="molecule type" value="Genomic_DNA"/>
</dbReference>
<dbReference type="GO" id="GO:0008270">
    <property type="term" value="F:zinc ion binding"/>
    <property type="evidence" value="ECO:0007669"/>
    <property type="project" value="InterPro"/>
</dbReference>
<evidence type="ECO:0000256" key="2">
    <source>
        <dbReference type="ARBA" id="ARBA00023015"/>
    </source>
</evidence>
<evidence type="ECO:0000259" key="6">
    <source>
        <dbReference type="PROSITE" id="PS50048"/>
    </source>
</evidence>
<feature type="compositionally biased region" description="Polar residues" evidence="5">
    <location>
        <begin position="497"/>
        <end position="515"/>
    </location>
</feature>
<dbReference type="Gene3D" id="4.10.240.10">
    <property type="entry name" value="Zn(2)-C6 fungal-type DNA-binding domain"/>
    <property type="match status" value="1"/>
</dbReference>
<dbReference type="Proteomes" id="UP000799766">
    <property type="component" value="Unassembled WGS sequence"/>
</dbReference>
<keyword evidence="2" id="KW-0805">Transcription regulation</keyword>
<feature type="region of interest" description="Disordered" evidence="5">
    <location>
        <begin position="493"/>
        <end position="518"/>
    </location>
</feature>
<dbReference type="OrthoDB" id="3971593at2759"/>
<name>A0A6A6PAR7_9PEZI</name>
<dbReference type="GO" id="GO:0000435">
    <property type="term" value="P:positive regulation of transcription from RNA polymerase II promoter by galactose"/>
    <property type="evidence" value="ECO:0007669"/>
    <property type="project" value="TreeGrafter"/>
</dbReference>
<keyword evidence="8" id="KW-1185">Reference proteome</keyword>
<dbReference type="InterPro" id="IPR036864">
    <property type="entry name" value="Zn2-C6_fun-type_DNA-bd_sf"/>
</dbReference>
<sequence>MNSVDSGDPSSDHGHSEGKRKSADGGQPQPRAKRNRYISIACNECKRRKIKCNGQTPCQRCGAMKLECVYAPNCCNNFQDSEEFKRMDAQINSLQEQVNTLFSNLNALRNCLDASIASTVEGSPYSQSQPPRAVASLSQRSPHSAPDASPARDTINQPKAHRFRGPTSAAFNLGVAKSSLQTMGIPVTGAEDGVEEAIGSREGSLVASPPPAMPAKQTFENNRQIHWNKDPIWQVGKEEALRLCRLYQDEITTMYPVFDMDRLIAHATLLYRFMEAADRAGLVQSGLPGADSLLDDFTCVLKLVLAVALVLEGDGKSELGERLFQAVRPIVEAQSLNEVSVKGIRLLVISAIYYFMRDDEGLAWRIIGLAARSCMELGLHRREAYHTLFKDDDERAEGTRLFWAVYVLDRRWSFGTGLPFALQDADIDAQLAKPDDTYPYLSAMVAYGNLGSKVWKSIGNVDSSSSSHCINKEEIGYLDYQVMQWHSSIPDQLKYSHPNSEKNGGTPQASRNPSKSLKRQRVSLYLRANLMRIHIYRPVLHTATSIMENMDHAQTVVEVAKDTIRVLTHTNRTTDLYQTQQVLFHYFLVSALAVLFLAVSHAPAQFSENCRDEFYMALDLVRNLSANSWVSKRLWKTIGVLKEVGPRLGLNVRPTAAGAGAAAAATSVDPSDPHSSAAVAMAGLAGHPIDEMSVFAGGRGGRASEAPSGHSPNGMANEFASLFEAVGGYGGNMPLPNGYGSMPAGGVDAANGGVWMEDQLSNILRDLF</sequence>
<evidence type="ECO:0000256" key="3">
    <source>
        <dbReference type="ARBA" id="ARBA00023163"/>
    </source>
</evidence>
<dbReference type="SMART" id="SM00906">
    <property type="entry name" value="Fungal_trans"/>
    <property type="match status" value="1"/>
</dbReference>
<dbReference type="InterPro" id="IPR051127">
    <property type="entry name" value="Fungal_SecMet_Regulators"/>
</dbReference>
<dbReference type="GO" id="GO:0000981">
    <property type="term" value="F:DNA-binding transcription factor activity, RNA polymerase II-specific"/>
    <property type="evidence" value="ECO:0007669"/>
    <property type="project" value="InterPro"/>
</dbReference>
<evidence type="ECO:0000256" key="5">
    <source>
        <dbReference type="SAM" id="MobiDB-lite"/>
    </source>
</evidence>
<feature type="domain" description="Zn(2)-C6 fungal-type" evidence="6">
    <location>
        <begin position="41"/>
        <end position="70"/>
    </location>
</feature>
<evidence type="ECO:0000256" key="1">
    <source>
        <dbReference type="ARBA" id="ARBA00022723"/>
    </source>
</evidence>
<dbReference type="PANTHER" id="PTHR47424">
    <property type="entry name" value="REGULATORY PROTEIN GAL4"/>
    <property type="match status" value="1"/>
</dbReference>
<dbReference type="GO" id="GO:0005634">
    <property type="term" value="C:nucleus"/>
    <property type="evidence" value="ECO:0007669"/>
    <property type="project" value="TreeGrafter"/>
</dbReference>
<dbReference type="GO" id="GO:0000978">
    <property type="term" value="F:RNA polymerase II cis-regulatory region sequence-specific DNA binding"/>
    <property type="evidence" value="ECO:0007669"/>
    <property type="project" value="TreeGrafter"/>
</dbReference>
<feature type="compositionally biased region" description="Polar residues" evidence="5">
    <location>
        <begin position="121"/>
        <end position="142"/>
    </location>
</feature>
<feature type="region of interest" description="Disordered" evidence="5">
    <location>
        <begin position="121"/>
        <end position="162"/>
    </location>
</feature>
<dbReference type="Pfam" id="PF00172">
    <property type="entry name" value="Zn_clus"/>
    <property type="match status" value="1"/>
</dbReference>
<dbReference type="CDD" id="cd12148">
    <property type="entry name" value="fungal_TF_MHR"/>
    <property type="match status" value="1"/>
</dbReference>
<reference evidence="7" key="1">
    <citation type="journal article" date="2020" name="Stud. Mycol.">
        <title>101 Dothideomycetes genomes: a test case for predicting lifestyles and emergence of pathogens.</title>
        <authorList>
            <person name="Haridas S."/>
            <person name="Albert R."/>
            <person name="Binder M."/>
            <person name="Bloem J."/>
            <person name="Labutti K."/>
            <person name="Salamov A."/>
            <person name="Andreopoulos B."/>
            <person name="Baker S."/>
            <person name="Barry K."/>
            <person name="Bills G."/>
            <person name="Bluhm B."/>
            <person name="Cannon C."/>
            <person name="Castanera R."/>
            <person name="Culley D."/>
            <person name="Daum C."/>
            <person name="Ezra D."/>
            <person name="Gonzalez J."/>
            <person name="Henrissat B."/>
            <person name="Kuo A."/>
            <person name="Liang C."/>
            <person name="Lipzen A."/>
            <person name="Lutzoni F."/>
            <person name="Magnuson J."/>
            <person name="Mondo S."/>
            <person name="Nolan M."/>
            <person name="Ohm R."/>
            <person name="Pangilinan J."/>
            <person name="Park H.-J."/>
            <person name="Ramirez L."/>
            <person name="Alfaro M."/>
            <person name="Sun H."/>
            <person name="Tritt A."/>
            <person name="Yoshinaga Y."/>
            <person name="Zwiers L.-H."/>
            <person name="Turgeon B."/>
            <person name="Goodwin S."/>
            <person name="Spatafora J."/>
            <person name="Crous P."/>
            <person name="Grigoriev I."/>
        </authorList>
    </citation>
    <scope>NUCLEOTIDE SEQUENCE</scope>
    <source>
        <strain evidence="7">ATCC 16933</strain>
    </source>
</reference>
<dbReference type="InterPro" id="IPR007219">
    <property type="entry name" value="XnlR_reg_dom"/>
</dbReference>
<organism evidence="7 8">
    <name type="scientific">Lineolata rhizophorae</name>
    <dbReference type="NCBI Taxonomy" id="578093"/>
    <lineage>
        <taxon>Eukaryota</taxon>
        <taxon>Fungi</taxon>
        <taxon>Dikarya</taxon>
        <taxon>Ascomycota</taxon>
        <taxon>Pezizomycotina</taxon>
        <taxon>Dothideomycetes</taxon>
        <taxon>Dothideomycetes incertae sedis</taxon>
        <taxon>Lineolatales</taxon>
        <taxon>Lineolataceae</taxon>
        <taxon>Lineolata</taxon>
    </lineage>
</organism>
<keyword evidence="1" id="KW-0479">Metal-binding</keyword>
<evidence type="ECO:0000313" key="7">
    <source>
        <dbReference type="EMBL" id="KAF2461016.1"/>
    </source>
</evidence>
<feature type="region of interest" description="Disordered" evidence="5">
    <location>
        <begin position="1"/>
        <end position="33"/>
    </location>
</feature>
<dbReference type="GO" id="GO:0006351">
    <property type="term" value="P:DNA-templated transcription"/>
    <property type="evidence" value="ECO:0007669"/>
    <property type="project" value="InterPro"/>
</dbReference>
<keyword evidence="4" id="KW-0539">Nucleus</keyword>